<dbReference type="EMBL" id="BMAW01027093">
    <property type="protein sequence ID" value="GFU00452.1"/>
    <property type="molecule type" value="Genomic_DNA"/>
</dbReference>
<reference evidence="1" key="1">
    <citation type="submission" date="2020-08" db="EMBL/GenBank/DDBJ databases">
        <title>Multicomponent nature underlies the extraordinary mechanical properties of spider dragline silk.</title>
        <authorList>
            <person name="Kono N."/>
            <person name="Nakamura H."/>
            <person name="Mori M."/>
            <person name="Yoshida Y."/>
            <person name="Ohtoshi R."/>
            <person name="Malay A.D."/>
            <person name="Moran D.A.P."/>
            <person name="Tomita M."/>
            <person name="Numata K."/>
            <person name="Arakawa K."/>
        </authorList>
    </citation>
    <scope>NUCLEOTIDE SEQUENCE</scope>
</reference>
<name>A0A8X6Q1G1_NEPPI</name>
<sequence length="144" mass="16836">MKFKNCKNRCIPGNGDEFNFCNKFQRTVTVLILSKRVILLRRQRRLNGVRKNPRVSVRSLFRHAISERDVLLPRQSLYSVLSAAILTHQRGPQRLTDRWHNKLFDFPTVDGVADWGMYPTFCSADGCIPSCHISRLRRVFFLSR</sequence>
<dbReference type="Proteomes" id="UP000887013">
    <property type="component" value="Unassembled WGS sequence"/>
</dbReference>
<evidence type="ECO:0000313" key="2">
    <source>
        <dbReference type="Proteomes" id="UP000887013"/>
    </source>
</evidence>
<dbReference type="OrthoDB" id="10369644at2759"/>
<organism evidence="1 2">
    <name type="scientific">Nephila pilipes</name>
    <name type="common">Giant wood spider</name>
    <name type="synonym">Nephila maculata</name>
    <dbReference type="NCBI Taxonomy" id="299642"/>
    <lineage>
        <taxon>Eukaryota</taxon>
        <taxon>Metazoa</taxon>
        <taxon>Ecdysozoa</taxon>
        <taxon>Arthropoda</taxon>
        <taxon>Chelicerata</taxon>
        <taxon>Arachnida</taxon>
        <taxon>Araneae</taxon>
        <taxon>Araneomorphae</taxon>
        <taxon>Entelegynae</taxon>
        <taxon>Araneoidea</taxon>
        <taxon>Nephilidae</taxon>
        <taxon>Nephila</taxon>
    </lineage>
</organism>
<dbReference type="AlphaFoldDB" id="A0A8X6Q1G1"/>
<proteinExistence type="predicted"/>
<gene>
    <name evidence="1" type="ORF">NPIL_267001</name>
</gene>
<protein>
    <submittedName>
        <fullName evidence="1">Uncharacterized protein</fullName>
    </submittedName>
</protein>
<comment type="caution">
    <text evidence="1">The sequence shown here is derived from an EMBL/GenBank/DDBJ whole genome shotgun (WGS) entry which is preliminary data.</text>
</comment>
<keyword evidence="2" id="KW-1185">Reference proteome</keyword>
<accession>A0A8X6Q1G1</accession>
<evidence type="ECO:0000313" key="1">
    <source>
        <dbReference type="EMBL" id="GFU00452.1"/>
    </source>
</evidence>